<comment type="caution">
    <text evidence="2">The sequence shown here is derived from an EMBL/GenBank/DDBJ whole genome shotgun (WGS) entry which is preliminary data.</text>
</comment>
<keyword evidence="3" id="KW-1185">Reference proteome</keyword>
<evidence type="ECO:0000313" key="3">
    <source>
        <dbReference type="Proteomes" id="UP000053232"/>
    </source>
</evidence>
<evidence type="ECO:0000313" key="2">
    <source>
        <dbReference type="EMBL" id="KEJ82632.1"/>
    </source>
</evidence>
<dbReference type="Proteomes" id="UP000053232">
    <property type="component" value="Unassembled WGS sequence"/>
</dbReference>
<gene>
    <name evidence="2" type="ORF">OXYTRIMIC_013</name>
</gene>
<protein>
    <submittedName>
        <fullName evidence="2">Uncharacterized protein</fullName>
    </submittedName>
</protein>
<organism evidence="2 3">
    <name type="scientific">Oxytricha trifallax</name>
    <dbReference type="NCBI Taxonomy" id="1172189"/>
    <lineage>
        <taxon>Eukaryota</taxon>
        <taxon>Sar</taxon>
        <taxon>Alveolata</taxon>
        <taxon>Ciliophora</taxon>
        <taxon>Intramacronucleata</taxon>
        <taxon>Spirotrichea</taxon>
        <taxon>Stichotrichia</taxon>
        <taxon>Sporadotrichida</taxon>
        <taxon>Oxytrichidae</taxon>
        <taxon>Oxytrichinae</taxon>
        <taxon>Oxytricha</taxon>
    </lineage>
</organism>
<feature type="region of interest" description="Disordered" evidence="1">
    <location>
        <begin position="33"/>
        <end position="62"/>
    </location>
</feature>
<dbReference type="AlphaFoldDB" id="A0A073IB56"/>
<feature type="compositionally biased region" description="Polar residues" evidence="1">
    <location>
        <begin position="53"/>
        <end position="62"/>
    </location>
</feature>
<reference evidence="3" key="1">
    <citation type="journal article" date="2014" name="Cell">
        <title>The Architecture of a Scrambled Genome Reveals Massive Levels of Genomic Rearrangement during Development.</title>
        <authorList>
            <person name="Chen X."/>
            <person name="Bracht J.R."/>
            <person name="Goldman A.D."/>
            <person name="Dolzhenko E."/>
            <person name="Clay D.M."/>
            <person name="Swart E.C."/>
            <person name="Perlman D.H."/>
            <person name="Doak T.G."/>
            <person name="Stuart A."/>
            <person name="Amemiya C.T."/>
            <person name="Sebra R.P."/>
            <person name="Landweber L.F."/>
        </authorList>
    </citation>
    <scope>NUCLEOTIDE SEQUENCE [LARGE SCALE GENOMIC DNA]</scope>
    <source>
        <strain evidence="3">JRB310</strain>
    </source>
</reference>
<name>A0A073IB56_9SPIT</name>
<accession>A0A073IB56</accession>
<proteinExistence type="predicted"/>
<feature type="compositionally biased region" description="Basic residues" evidence="1">
    <location>
        <begin position="33"/>
        <end position="45"/>
    </location>
</feature>
<dbReference type="EMBL" id="ARYC01009623">
    <property type="protein sequence ID" value="KEJ82632.1"/>
    <property type="molecule type" value="Genomic_DNA"/>
</dbReference>
<sequence length="62" mass="7466">MRRFEQSLIINQVKQHTPHDNIKKIEKAFRVKIPRSRLARKKRTQSKSERNLNKSSNQYSLC</sequence>
<evidence type="ECO:0000256" key="1">
    <source>
        <dbReference type="SAM" id="MobiDB-lite"/>
    </source>
</evidence>